<evidence type="ECO:0000256" key="1">
    <source>
        <dbReference type="ARBA" id="ARBA00022679"/>
    </source>
</evidence>
<keyword evidence="1" id="KW-0808">Transferase</keyword>
<organism evidence="6 7">
    <name type="scientific">Cryobacterium cryoconiti</name>
    <dbReference type="NCBI Taxonomy" id="1259239"/>
    <lineage>
        <taxon>Bacteria</taxon>
        <taxon>Bacillati</taxon>
        <taxon>Actinomycetota</taxon>
        <taxon>Actinomycetes</taxon>
        <taxon>Micrococcales</taxon>
        <taxon>Microbacteriaceae</taxon>
        <taxon>Cryobacterium</taxon>
    </lineage>
</organism>
<dbReference type="GO" id="GO:0000155">
    <property type="term" value="F:phosphorelay sensor kinase activity"/>
    <property type="evidence" value="ECO:0007669"/>
    <property type="project" value="InterPro"/>
</dbReference>
<dbReference type="Gene3D" id="3.30.450.40">
    <property type="match status" value="1"/>
</dbReference>
<evidence type="ECO:0000259" key="5">
    <source>
        <dbReference type="Pfam" id="PF07730"/>
    </source>
</evidence>
<keyword evidence="3" id="KW-0902">Two-component regulatory system</keyword>
<dbReference type="InterPro" id="IPR050482">
    <property type="entry name" value="Sensor_HK_TwoCompSys"/>
</dbReference>
<dbReference type="PANTHER" id="PTHR24421:SF56">
    <property type="entry name" value="OXYGEN SENSOR HISTIDINE KINASE RESPONSE REGULATOR DOST"/>
    <property type="match status" value="1"/>
</dbReference>
<dbReference type="InterPro" id="IPR036890">
    <property type="entry name" value="HATPase_C_sf"/>
</dbReference>
<proteinExistence type="predicted"/>
<dbReference type="EMBL" id="SOHA01000005">
    <property type="protein sequence ID" value="TFD33254.1"/>
    <property type="molecule type" value="Genomic_DNA"/>
</dbReference>
<feature type="domain" description="Signal transduction histidine kinase subgroup 3 dimerisation and phosphoacceptor" evidence="5">
    <location>
        <begin position="217"/>
        <end position="278"/>
    </location>
</feature>
<accession>A0A4Y8K074</accession>
<dbReference type="GO" id="GO:0046983">
    <property type="term" value="F:protein dimerization activity"/>
    <property type="evidence" value="ECO:0007669"/>
    <property type="project" value="InterPro"/>
</dbReference>
<keyword evidence="7" id="KW-1185">Reference proteome</keyword>
<dbReference type="GO" id="GO:0016020">
    <property type="term" value="C:membrane"/>
    <property type="evidence" value="ECO:0007669"/>
    <property type="project" value="InterPro"/>
</dbReference>
<dbReference type="Pfam" id="PF02518">
    <property type="entry name" value="HATPase_c"/>
    <property type="match status" value="1"/>
</dbReference>
<evidence type="ECO:0000313" key="6">
    <source>
        <dbReference type="EMBL" id="TFD33254.1"/>
    </source>
</evidence>
<evidence type="ECO:0000256" key="2">
    <source>
        <dbReference type="ARBA" id="ARBA00022777"/>
    </source>
</evidence>
<dbReference type="InterPro" id="IPR011712">
    <property type="entry name" value="Sig_transdc_His_kin_sub3_dim/P"/>
</dbReference>
<gene>
    <name evidence="6" type="ORF">E3T49_02930</name>
</gene>
<evidence type="ECO:0000256" key="3">
    <source>
        <dbReference type="ARBA" id="ARBA00023012"/>
    </source>
</evidence>
<dbReference type="PANTHER" id="PTHR24421">
    <property type="entry name" value="NITRATE/NITRITE SENSOR PROTEIN NARX-RELATED"/>
    <property type="match status" value="1"/>
</dbReference>
<dbReference type="Proteomes" id="UP000297472">
    <property type="component" value="Unassembled WGS sequence"/>
</dbReference>
<dbReference type="Gene3D" id="3.30.565.10">
    <property type="entry name" value="Histidine kinase-like ATPase, C-terminal domain"/>
    <property type="match status" value="1"/>
</dbReference>
<dbReference type="Gene3D" id="1.20.5.1930">
    <property type="match status" value="1"/>
</dbReference>
<sequence length="421" mass="44886">MPHNPILTVQDHGHDGRESALHAVPSREMRVRWAAAAAHLVDALLAEPGADRLGVLTDCISGASNAALTCAIVPLCGDSENVPETGADIRVGAARGPRARNMTGLVLSSTRRLSGRAFDGGRPFLIDGPDGDANDGVCPGEPVIRDSAVVIGPTMVVPLAGQERPVVAVTASRARGATPFTVAELAAASEFARLAGRALRLDSGYANRERRAIQRDRDRIGRDLHDQVIQRIFAAGLGVQAVGRLTEDQALRQRLMNEARALDVVMAEIRTAVFGLTAPERTGRASVRRGILDLLEELRPLFPRPPMLAFSGAIDLLVPDAMADDVHAVVREGLTNVLRHARAGETWVSVSVTARTLRVEISDDGVGLTGSTRRSGVAGLSVRAERWQGMLSLTDRRPRGARLIWTASLADLSDLSDGSVR</sequence>
<dbReference type="OrthoDB" id="5241249at2"/>
<dbReference type="InterPro" id="IPR003594">
    <property type="entry name" value="HATPase_dom"/>
</dbReference>
<keyword evidence="2" id="KW-0418">Kinase</keyword>
<dbReference type="Pfam" id="PF07730">
    <property type="entry name" value="HisKA_3"/>
    <property type="match status" value="1"/>
</dbReference>
<dbReference type="SUPFAM" id="SSF55874">
    <property type="entry name" value="ATPase domain of HSP90 chaperone/DNA topoisomerase II/histidine kinase"/>
    <property type="match status" value="1"/>
</dbReference>
<dbReference type="SUPFAM" id="SSF55781">
    <property type="entry name" value="GAF domain-like"/>
    <property type="match status" value="1"/>
</dbReference>
<comment type="caution">
    <text evidence="6">The sequence shown here is derived from an EMBL/GenBank/DDBJ whole genome shotgun (WGS) entry which is preliminary data.</text>
</comment>
<reference evidence="6 7" key="1">
    <citation type="submission" date="2019-03" db="EMBL/GenBank/DDBJ databases">
        <title>Genomics of glacier-inhabiting Cryobacterium strains.</title>
        <authorList>
            <person name="Liu Q."/>
            <person name="Xin Y.-H."/>
        </authorList>
    </citation>
    <scope>NUCLEOTIDE SEQUENCE [LARGE SCALE GENOMIC DNA]</scope>
    <source>
        <strain evidence="6 7">TMT1-51</strain>
    </source>
</reference>
<dbReference type="InterPro" id="IPR029016">
    <property type="entry name" value="GAF-like_dom_sf"/>
</dbReference>
<feature type="domain" description="Histidine kinase/HSP90-like ATPase" evidence="4">
    <location>
        <begin position="324"/>
        <end position="405"/>
    </location>
</feature>
<name>A0A4Y8K074_9MICO</name>
<dbReference type="AlphaFoldDB" id="A0A4Y8K074"/>
<evidence type="ECO:0000259" key="4">
    <source>
        <dbReference type="Pfam" id="PF02518"/>
    </source>
</evidence>
<protein>
    <submittedName>
        <fullName evidence="6">Uncharacterized protein</fullName>
    </submittedName>
</protein>
<evidence type="ECO:0000313" key="7">
    <source>
        <dbReference type="Proteomes" id="UP000297472"/>
    </source>
</evidence>